<comment type="caution">
    <text evidence="6">The sequence shown here is derived from an EMBL/GenBank/DDBJ whole genome shotgun (WGS) entry which is preliminary data.</text>
</comment>
<dbReference type="GO" id="GO:0003700">
    <property type="term" value="F:DNA-binding transcription factor activity"/>
    <property type="evidence" value="ECO:0007669"/>
    <property type="project" value="InterPro"/>
</dbReference>
<dbReference type="SUPFAM" id="SSF48008">
    <property type="entry name" value="GntR ligand-binding domain-like"/>
    <property type="match status" value="1"/>
</dbReference>
<dbReference type="PANTHER" id="PTHR43537">
    <property type="entry name" value="TRANSCRIPTIONAL REGULATOR, GNTR FAMILY"/>
    <property type="match status" value="1"/>
</dbReference>
<keyword evidence="2" id="KW-0238">DNA-binding</keyword>
<feature type="domain" description="HTH gntR-type" evidence="4">
    <location>
        <begin position="7"/>
        <end position="61"/>
    </location>
</feature>
<gene>
    <name evidence="6" type="ORF">H9891_02270</name>
</gene>
<dbReference type="InterPro" id="IPR011711">
    <property type="entry name" value="GntR_C"/>
</dbReference>
<dbReference type="SUPFAM" id="SSF46785">
    <property type="entry name" value="Winged helix' DNA-binding domain"/>
    <property type="match status" value="1"/>
</dbReference>
<dbReference type="Pfam" id="PF00392">
    <property type="entry name" value="GntR"/>
    <property type="match status" value="1"/>
</dbReference>
<accession>A0A9D1QGB1</accession>
<dbReference type="AlphaFoldDB" id="A0A9D1QGB1"/>
<reference evidence="6" key="1">
    <citation type="journal article" date="2021" name="PeerJ">
        <title>Extensive microbial diversity within the chicken gut microbiome revealed by metagenomics and culture.</title>
        <authorList>
            <person name="Gilroy R."/>
            <person name="Ravi A."/>
            <person name="Getino M."/>
            <person name="Pursley I."/>
            <person name="Horton D.L."/>
            <person name="Alikhan N.F."/>
            <person name="Baker D."/>
            <person name="Gharbi K."/>
            <person name="Hall N."/>
            <person name="Watson M."/>
            <person name="Adriaenssens E.M."/>
            <person name="Foster-Nyarko E."/>
            <person name="Jarju S."/>
            <person name="Secka A."/>
            <person name="Antonio M."/>
            <person name="Oren A."/>
            <person name="Chaudhuri R.R."/>
            <person name="La Ragione R."/>
            <person name="Hildebrand F."/>
            <person name="Pallen M.J."/>
        </authorList>
    </citation>
    <scope>NUCLEOTIDE SEQUENCE</scope>
    <source>
        <strain evidence="6">ChiHjej13B12-752</strain>
    </source>
</reference>
<dbReference type="Pfam" id="PF07729">
    <property type="entry name" value="FCD"/>
    <property type="match status" value="1"/>
</dbReference>
<dbReference type="Gene3D" id="1.10.10.10">
    <property type="entry name" value="Winged helix-like DNA-binding domain superfamily/Winged helix DNA-binding domain"/>
    <property type="match status" value="1"/>
</dbReference>
<proteinExistence type="predicted"/>
<evidence type="ECO:0000313" key="7">
    <source>
        <dbReference type="Proteomes" id="UP000823989"/>
    </source>
</evidence>
<dbReference type="InterPro" id="IPR036390">
    <property type="entry name" value="WH_DNA-bd_sf"/>
</dbReference>
<dbReference type="GO" id="GO:0003677">
    <property type="term" value="F:DNA binding"/>
    <property type="evidence" value="ECO:0007669"/>
    <property type="project" value="UniProtKB-KW"/>
</dbReference>
<dbReference type="SMART" id="SM00895">
    <property type="entry name" value="FCD"/>
    <property type="match status" value="1"/>
</dbReference>
<dbReference type="Gene3D" id="1.20.120.530">
    <property type="entry name" value="GntR ligand-binding domain-like"/>
    <property type="match status" value="1"/>
</dbReference>
<evidence type="ECO:0000256" key="2">
    <source>
        <dbReference type="ARBA" id="ARBA00023125"/>
    </source>
</evidence>
<protein>
    <submittedName>
        <fullName evidence="6">GntR family transcriptional regulator</fullName>
    </submittedName>
</protein>
<dbReference type="EMBL" id="DXHR01000004">
    <property type="protein sequence ID" value="HIW11983.1"/>
    <property type="molecule type" value="Genomic_DNA"/>
</dbReference>
<feature type="domain" description="GntR C-terminal" evidence="5">
    <location>
        <begin position="70"/>
        <end position="188"/>
    </location>
</feature>
<keyword evidence="1" id="KW-0805">Transcription regulation</keyword>
<organism evidence="6 7">
    <name type="scientific">Candidatus Salinicoccus stercoripullorum</name>
    <dbReference type="NCBI Taxonomy" id="2838756"/>
    <lineage>
        <taxon>Bacteria</taxon>
        <taxon>Bacillati</taxon>
        <taxon>Bacillota</taxon>
        <taxon>Bacilli</taxon>
        <taxon>Bacillales</taxon>
        <taxon>Staphylococcaceae</taxon>
        <taxon>Salinicoccus</taxon>
    </lineage>
</organism>
<evidence type="ECO:0000256" key="1">
    <source>
        <dbReference type="ARBA" id="ARBA00023015"/>
    </source>
</evidence>
<evidence type="ECO:0000256" key="3">
    <source>
        <dbReference type="ARBA" id="ARBA00023163"/>
    </source>
</evidence>
<dbReference type="InterPro" id="IPR036388">
    <property type="entry name" value="WH-like_DNA-bd_sf"/>
</dbReference>
<dbReference type="InterPro" id="IPR008920">
    <property type="entry name" value="TF_FadR/GntR_C"/>
</dbReference>
<evidence type="ECO:0000259" key="4">
    <source>
        <dbReference type="SMART" id="SM00345"/>
    </source>
</evidence>
<evidence type="ECO:0000259" key="5">
    <source>
        <dbReference type="SMART" id="SM00895"/>
    </source>
</evidence>
<sequence>MEKNLTLYEKIREDILSGKFGDNEKMTEIRLAKNYEVSRTPIREVLRQLEFEYLVKDGYIYKPSPEDYRNLFEMRTLIEAHAVEKAILLFGQSDIDDLRNSIEKAHAGPEDETMAANKYFHEKLICSIKNPFLTETYERMNSIIHLFSRTVVERQRPNLIEEHTQIVEAIEERDVEKGKRLIGEHLDKDLEFSLYYM</sequence>
<reference evidence="6" key="2">
    <citation type="submission" date="2021-04" db="EMBL/GenBank/DDBJ databases">
        <authorList>
            <person name="Gilroy R."/>
        </authorList>
    </citation>
    <scope>NUCLEOTIDE SEQUENCE</scope>
    <source>
        <strain evidence="6">ChiHjej13B12-752</strain>
    </source>
</reference>
<keyword evidence="3" id="KW-0804">Transcription</keyword>
<dbReference type="InterPro" id="IPR000524">
    <property type="entry name" value="Tscrpt_reg_HTH_GntR"/>
</dbReference>
<dbReference type="Proteomes" id="UP000823989">
    <property type="component" value="Unassembled WGS sequence"/>
</dbReference>
<evidence type="ECO:0000313" key="6">
    <source>
        <dbReference type="EMBL" id="HIW11983.1"/>
    </source>
</evidence>
<dbReference type="SMART" id="SM00345">
    <property type="entry name" value="HTH_GNTR"/>
    <property type="match status" value="1"/>
</dbReference>
<name>A0A9D1QGB1_9STAP</name>
<dbReference type="PANTHER" id="PTHR43537:SF5">
    <property type="entry name" value="UXU OPERON TRANSCRIPTIONAL REGULATOR"/>
    <property type="match status" value="1"/>
</dbReference>